<evidence type="ECO:0000259" key="1">
    <source>
        <dbReference type="Pfam" id="PF21379"/>
    </source>
</evidence>
<dbReference type="InterPro" id="IPR049026">
    <property type="entry name" value="Gp6-like_N"/>
</dbReference>
<gene>
    <name evidence="2" type="ORF">UFOVP49_12</name>
</gene>
<proteinExistence type="predicted"/>
<reference evidence="2" key="1">
    <citation type="submission" date="2020-04" db="EMBL/GenBank/DDBJ databases">
        <authorList>
            <person name="Chiriac C."/>
            <person name="Salcher M."/>
            <person name="Ghai R."/>
            <person name="Kavagutti S V."/>
        </authorList>
    </citation>
    <scope>NUCLEOTIDE SEQUENCE</scope>
</reference>
<protein>
    <submittedName>
        <fullName evidence="2">Baseplate wedge subunit</fullName>
    </submittedName>
</protein>
<evidence type="ECO:0000313" key="2">
    <source>
        <dbReference type="EMBL" id="CAB4124110.1"/>
    </source>
</evidence>
<sequence>MATKLSVADLDFDVIKTNLKTYLRSQSQFSDYDFEGAGINILLDILAYNTHYNSFYLNMVANEMFLDSSSLRQSTVSHAKLLGYTPRSSTAAVATVNVSVTRAVSDTITTSLTLPRFTTFTSQSTDGISYTFVANTSHFASNVGNSFAFTGVEIKEGTLASYIFPVDNTTNPKQIFELPDSSIDTSTLQIIVQKSSTELQQNTYTLATDATEVATTSQVYYLEEGDSGKYRIYFGDDLYGRKLSDGNLVAVSYISTSGDLANGLNKFKMIQSVLAGSTSSVTTAINSAGGSSAEMIDDIKFSATKSFISNNRAVTKNDYITLINKKYPYFDAVNVWGGEEEVPPVYGKVYIAVKPKLGYEVTQTEKEYIVNDIIKPISVMTVTPEIVDVNYNYLMLTINVQYDPRETSFTASQIQTIVKNAIAYFSVDTLNQFTSSFKLSKLLYAVDNSDQSISSSVADVFIQKRLSPILNSQETYTLKFETELHRGSSASDKIYSSPAFFQTDSSGISRNVYLEETPESFSGIEYVSITDSGSNYTKTPTVIINGDGTDAVLKAIIVNGQLKSVEVVNPGVGYSSASLTIQNAVGDTTGVSAKAVASIHGKTGVVRSYYYDNNGVKKILDSTAGTIDYINGIVKLVDFAPEDINSSIKTLKIFAKPNVLSFKSSRQTIVTLDTFDPASIVVNVTAVS</sequence>
<accession>A0A6J5KV83</accession>
<feature type="domain" description="Baseplate wedge protein gp6-like N-terminal helical" evidence="1">
    <location>
        <begin position="12"/>
        <end position="84"/>
    </location>
</feature>
<name>A0A6J5KV83_9CAUD</name>
<dbReference type="EMBL" id="LR796178">
    <property type="protein sequence ID" value="CAB4124110.1"/>
    <property type="molecule type" value="Genomic_DNA"/>
</dbReference>
<dbReference type="Pfam" id="PF21379">
    <property type="entry name" value="Gp6-like_1st"/>
    <property type="match status" value="1"/>
</dbReference>
<dbReference type="Gene3D" id="3.30.300.200">
    <property type="match status" value="1"/>
</dbReference>
<organism evidence="2">
    <name type="scientific">uncultured Caudovirales phage</name>
    <dbReference type="NCBI Taxonomy" id="2100421"/>
    <lineage>
        <taxon>Viruses</taxon>
        <taxon>Duplodnaviria</taxon>
        <taxon>Heunggongvirae</taxon>
        <taxon>Uroviricota</taxon>
        <taxon>Caudoviricetes</taxon>
        <taxon>Peduoviridae</taxon>
        <taxon>Maltschvirus</taxon>
        <taxon>Maltschvirus maltsch</taxon>
    </lineage>
</organism>